<evidence type="ECO:0000313" key="1">
    <source>
        <dbReference type="EMBL" id="MBD1598157.1"/>
    </source>
</evidence>
<comment type="caution">
    <text evidence="1">The sequence shown here is derived from an EMBL/GenBank/DDBJ whole genome shotgun (WGS) entry which is preliminary data.</text>
</comment>
<dbReference type="RefSeq" id="WP_190418209.1">
    <property type="nucleotide sequence ID" value="NZ_JAAOCA010000005.1"/>
</dbReference>
<proteinExistence type="predicted"/>
<accession>A0ABR7YY75</accession>
<evidence type="ECO:0000313" key="2">
    <source>
        <dbReference type="Proteomes" id="UP000805841"/>
    </source>
</evidence>
<organism evidence="1 2">
    <name type="scientific">Pseudomonas typographi</name>
    <dbReference type="NCBI Taxonomy" id="2715964"/>
    <lineage>
        <taxon>Bacteria</taxon>
        <taxon>Pseudomonadati</taxon>
        <taxon>Pseudomonadota</taxon>
        <taxon>Gammaproteobacteria</taxon>
        <taxon>Pseudomonadales</taxon>
        <taxon>Pseudomonadaceae</taxon>
        <taxon>Pseudomonas</taxon>
    </lineage>
</organism>
<keyword evidence="2" id="KW-1185">Reference proteome</keyword>
<evidence type="ECO:0008006" key="3">
    <source>
        <dbReference type="Google" id="ProtNLM"/>
    </source>
</evidence>
<dbReference type="Proteomes" id="UP000805841">
    <property type="component" value="Unassembled WGS sequence"/>
</dbReference>
<gene>
    <name evidence="1" type="ORF">HAQ05_05500</name>
</gene>
<dbReference type="EMBL" id="JAAOCA010000005">
    <property type="protein sequence ID" value="MBD1598157.1"/>
    <property type="molecule type" value="Genomic_DNA"/>
</dbReference>
<name>A0ABR7YY75_9PSED</name>
<reference evidence="1 2" key="1">
    <citation type="journal article" date="2020" name="Insects">
        <title>Bacteria Belonging to Pseudomonas typographi sp. nov. from the Bark Beetle Ips typographus Have Genomic Potential to Aid in the Host Ecology.</title>
        <authorList>
            <person name="Peral-Aranega E."/>
            <person name="Saati-Santamaria Z."/>
            <person name="Kolarik M."/>
            <person name="Rivas R."/>
            <person name="Garcia-Fraile P."/>
        </authorList>
    </citation>
    <scope>NUCLEOTIDE SEQUENCE [LARGE SCALE GENOMIC DNA]</scope>
    <source>
        <strain evidence="1 2">CA3A</strain>
    </source>
</reference>
<protein>
    <recommendedName>
        <fullName evidence="3">IclR-ED domain-containing protein</fullName>
    </recommendedName>
</protein>
<sequence>MIIVRCLMHASDARRGEIIVCWGVMVPSAHIDRGRLDAIVQNVCRSATELTQMMRYVN</sequence>